<feature type="compositionally biased region" description="Basic and acidic residues" evidence="8">
    <location>
        <begin position="347"/>
        <end position="358"/>
    </location>
</feature>
<evidence type="ECO:0000256" key="6">
    <source>
        <dbReference type="ARBA" id="ARBA00023136"/>
    </source>
</evidence>
<comment type="subcellular location">
    <subcellularLocation>
        <location evidence="1">Membrane</location>
        <topology evidence="1">Multi-pass membrane protein</topology>
    </subcellularLocation>
</comment>
<evidence type="ECO:0000256" key="3">
    <source>
        <dbReference type="ARBA" id="ARBA00004991"/>
    </source>
</evidence>
<feature type="transmembrane region" description="Helical" evidence="9">
    <location>
        <begin position="115"/>
        <end position="138"/>
    </location>
</feature>
<dbReference type="Pfam" id="PF03798">
    <property type="entry name" value="TRAM_LAG1_CLN8"/>
    <property type="match status" value="1"/>
</dbReference>
<dbReference type="Proteomes" id="UP001331761">
    <property type="component" value="Unassembled WGS sequence"/>
</dbReference>
<evidence type="ECO:0000256" key="9">
    <source>
        <dbReference type="SAM" id="Phobius"/>
    </source>
</evidence>
<evidence type="ECO:0000256" key="5">
    <source>
        <dbReference type="ARBA" id="ARBA00022989"/>
    </source>
</evidence>
<comment type="pathway">
    <text evidence="3">Sphingolipid metabolism.</text>
</comment>
<keyword evidence="6 7" id="KW-0472">Membrane</keyword>
<dbReference type="PROSITE" id="PS50922">
    <property type="entry name" value="TLC"/>
    <property type="match status" value="1"/>
</dbReference>
<dbReference type="InterPro" id="IPR006634">
    <property type="entry name" value="TLC-dom"/>
</dbReference>
<sequence>MEPELNLTNSEIYHVSTADPIKLAQLLSISIPYWFERYRRLHPQSKSWFSIGFLSDENNSRSLSLSRYEIATLVCLTLIIHFLRSYITEATELWVARNHIFPRYSAKFPESIFKLFYYGLSWIFSLCIHTCVTNINSFSDPLSMWNGWSQGRSPPIHPAILVIYATQASFYIHSVYATLYLEPWRKDSWLMFIHHFMALHMLWLSYVDNYTLCGALLVFLQDSSDALLEMAKIGMYLRRRRNGAYYKLIDYAGSTIFVLFAANWVLCRLYWYPCKLLYGTLYGAVYLGPQMAPYFPVLGTMLVLIYFMNIYWFNFIARMLWRVATTGEEPEDNREWDTSAVTGLSKDTLDAMAEKKAQ</sequence>
<evidence type="ECO:0000313" key="12">
    <source>
        <dbReference type="EMBL" id="KAK5970433.1"/>
    </source>
</evidence>
<organism evidence="11 13">
    <name type="scientific">Trichostrongylus colubriformis</name>
    <name type="common">Black scour worm</name>
    <dbReference type="NCBI Taxonomy" id="6319"/>
    <lineage>
        <taxon>Eukaryota</taxon>
        <taxon>Metazoa</taxon>
        <taxon>Ecdysozoa</taxon>
        <taxon>Nematoda</taxon>
        <taxon>Chromadorea</taxon>
        <taxon>Rhabditida</taxon>
        <taxon>Rhabditina</taxon>
        <taxon>Rhabditomorpha</taxon>
        <taxon>Strongyloidea</taxon>
        <taxon>Trichostrongylidae</taxon>
        <taxon>Trichostrongylus</taxon>
    </lineage>
</organism>
<proteinExistence type="predicted"/>
<comment type="caution">
    <text evidence="11">The sequence shown here is derived from an EMBL/GenBank/DDBJ whole genome shotgun (WGS) entry which is preliminary data.</text>
</comment>
<evidence type="ECO:0000313" key="13">
    <source>
        <dbReference type="Proteomes" id="UP001331761"/>
    </source>
</evidence>
<keyword evidence="4 7" id="KW-0812">Transmembrane</keyword>
<dbReference type="PIRSF" id="PIRSF005225">
    <property type="entry name" value="LAG1_LAC1"/>
    <property type="match status" value="1"/>
</dbReference>
<evidence type="ECO:0000256" key="7">
    <source>
        <dbReference type="PROSITE-ProRule" id="PRU00205"/>
    </source>
</evidence>
<comment type="pathway">
    <text evidence="2">Lipid metabolism; sphingolipid metabolism.</text>
</comment>
<feature type="transmembrane region" description="Helical" evidence="9">
    <location>
        <begin position="159"/>
        <end position="181"/>
    </location>
</feature>
<evidence type="ECO:0000256" key="2">
    <source>
        <dbReference type="ARBA" id="ARBA00004760"/>
    </source>
</evidence>
<gene>
    <name evidence="12" type="ORF">GCK32_011790</name>
    <name evidence="11" type="ORF">GCK32_011847</name>
</gene>
<reference evidence="11 13" key="1">
    <citation type="submission" date="2019-10" db="EMBL/GenBank/DDBJ databases">
        <title>Assembly and Annotation for the nematode Trichostrongylus colubriformis.</title>
        <authorList>
            <person name="Martin J."/>
        </authorList>
    </citation>
    <scope>NUCLEOTIDE SEQUENCE [LARGE SCALE GENOMIC DNA]</scope>
    <source>
        <strain evidence="11">G859</strain>
        <tissue evidence="11">Whole worm</tissue>
    </source>
</reference>
<evidence type="ECO:0000256" key="4">
    <source>
        <dbReference type="ARBA" id="ARBA00022692"/>
    </source>
</evidence>
<keyword evidence="5 9" id="KW-1133">Transmembrane helix</keyword>
<feature type="transmembrane region" description="Helical" evidence="9">
    <location>
        <begin position="201"/>
        <end position="220"/>
    </location>
</feature>
<evidence type="ECO:0000259" key="10">
    <source>
        <dbReference type="PROSITE" id="PS50922"/>
    </source>
</evidence>
<dbReference type="PANTHER" id="PTHR12560:SF58">
    <property type="entry name" value="CERAMIDE SYNTHASE 1"/>
    <property type="match status" value="1"/>
</dbReference>
<feature type="region of interest" description="Disordered" evidence="8">
    <location>
        <begin position="331"/>
        <end position="358"/>
    </location>
</feature>
<dbReference type="EMBL" id="WIXE01018999">
    <property type="protein sequence ID" value="KAK5970433.1"/>
    <property type="molecule type" value="Genomic_DNA"/>
</dbReference>
<name>A0AAN8EVZ9_TRICO</name>
<dbReference type="InterPro" id="IPR016439">
    <property type="entry name" value="Lag1/Lac1-like"/>
</dbReference>
<dbReference type="AlphaFoldDB" id="A0AAN8EVZ9"/>
<evidence type="ECO:0000256" key="8">
    <source>
        <dbReference type="SAM" id="MobiDB-lite"/>
    </source>
</evidence>
<evidence type="ECO:0000313" key="11">
    <source>
        <dbReference type="EMBL" id="KAK5964809.1"/>
    </source>
</evidence>
<dbReference type="GO" id="GO:0016020">
    <property type="term" value="C:membrane"/>
    <property type="evidence" value="ECO:0007669"/>
    <property type="project" value="UniProtKB-SubCell"/>
</dbReference>
<dbReference type="SMART" id="SM00724">
    <property type="entry name" value="TLC"/>
    <property type="match status" value="1"/>
</dbReference>
<keyword evidence="13" id="KW-1185">Reference proteome</keyword>
<feature type="transmembrane region" description="Helical" evidence="9">
    <location>
        <begin position="291"/>
        <end position="312"/>
    </location>
</feature>
<dbReference type="GO" id="GO:0046513">
    <property type="term" value="P:ceramide biosynthetic process"/>
    <property type="evidence" value="ECO:0007669"/>
    <property type="project" value="InterPro"/>
</dbReference>
<dbReference type="PANTHER" id="PTHR12560">
    <property type="entry name" value="LONGEVITY ASSURANCE FACTOR 1 LAG1"/>
    <property type="match status" value="1"/>
</dbReference>
<accession>A0AAN8EVZ9</accession>
<feature type="transmembrane region" description="Helical" evidence="9">
    <location>
        <begin position="248"/>
        <end position="271"/>
    </location>
</feature>
<dbReference type="EMBL" id="WIXE01025333">
    <property type="protein sequence ID" value="KAK5964809.1"/>
    <property type="molecule type" value="Genomic_DNA"/>
</dbReference>
<protein>
    <submittedName>
        <fullName evidence="11">Ceramide synthase lagr-1</fullName>
    </submittedName>
</protein>
<feature type="domain" description="TLC" evidence="10">
    <location>
        <begin position="106"/>
        <end position="325"/>
    </location>
</feature>
<evidence type="ECO:0000256" key="1">
    <source>
        <dbReference type="ARBA" id="ARBA00004141"/>
    </source>
</evidence>
<dbReference type="GO" id="GO:0050291">
    <property type="term" value="F:sphingosine N-acyltransferase activity"/>
    <property type="evidence" value="ECO:0007669"/>
    <property type="project" value="InterPro"/>
</dbReference>